<dbReference type="InterPro" id="IPR011708">
    <property type="entry name" value="DNA_pol3_alpha_NTPase_dom"/>
</dbReference>
<dbReference type="PANTHER" id="PTHR32294">
    <property type="entry name" value="DNA POLYMERASE III SUBUNIT ALPHA"/>
    <property type="match status" value="1"/>
</dbReference>
<feature type="domain" description="Polymerase/histidinol phosphatase N-terminal" evidence="7">
    <location>
        <begin position="10"/>
        <end position="81"/>
    </location>
</feature>
<keyword evidence="9" id="KW-1185">Reference proteome</keyword>
<keyword evidence="5" id="KW-0239">DNA-directed DNA polymerase</keyword>
<dbReference type="InterPro" id="IPR040982">
    <property type="entry name" value="DNA_pol3_finger"/>
</dbReference>
<dbReference type="EMBL" id="JAJEQM010000005">
    <property type="protein sequence ID" value="MCC2210041.1"/>
    <property type="molecule type" value="Genomic_DNA"/>
</dbReference>
<dbReference type="GO" id="GO:0008408">
    <property type="term" value="F:3'-5' exonuclease activity"/>
    <property type="evidence" value="ECO:0007669"/>
    <property type="project" value="InterPro"/>
</dbReference>
<name>A0AAE3DY58_9FIRM</name>
<dbReference type="RefSeq" id="WP_308456068.1">
    <property type="nucleotide sequence ID" value="NZ_JAJEQM010000005.1"/>
</dbReference>
<evidence type="ECO:0000256" key="4">
    <source>
        <dbReference type="ARBA" id="ARBA00022705"/>
    </source>
</evidence>
<dbReference type="InterPro" id="IPR003141">
    <property type="entry name" value="Pol/His_phosphatase_N"/>
</dbReference>
<dbReference type="SUPFAM" id="SSF89550">
    <property type="entry name" value="PHP domain-like"/>
    <property type="match status" value="1"/>
</dbReference>
<keyword evidence="2" id="KW-0808">Transferase</keyword>
<evidence type="ECO:0000313" key="9">
    <source>
        <dbReference type="Proteomes" id="UP001198242"/>
    </source>
</evidence>
<dbReference type="Gene3D" id="1.10.10.1600">
    <property type="entry name" value="Bacterial DNA polymerase III alpha subunit, thumb domain"/>
    <property type="match status" value="1"/>
</dbReference>
<dbReference type="Pfam" id="PF17657">
    <property type="entry name" value="DNA_pol3_finger"/>
    <property type="match status" value="1"/>
</dbReference>
<keyword evidence="3" id="KW-0548">Nucleotidyltransferase</keyword>
<organism evidence="8 9">
    <name type="scientific">Hominilimicola fabiformis</name>
    <dbReference type="NCBI Taxonomy" id="2885356"/>
    <lineage>
        <taxon>Bacteria</taxon>
        <taxon>Bacillati</taxon>
        <taxon>Bacillota</taxon>
        <taxon>Clostridia</taxon>
        <taxon>Eubacteriales</taxon>
        <taxon>Oscillospiraceae</taxon>
        <taxon>Hominilimicola</taxon>
    </lineage>
</organism>
<dbReference type="Proteomes" id="UP001198242">
    <property type="component" value="Unassembled WGS sequence"/>
</dbReference>
<evidence type="ECO:0000256" key="6">
    <source>
        <dbReference type="ARBA" id="ARBA00049244"/>
    </source>
</evidence>
<evidence type="ECO:0000256" key="2">
    <source>
        <dbReference type="ARBA" id="ARBA00022679"/>
    </source>
</evidence>
<dbReference type="Pfam" id="PF02811">
    <property type="entry name" value="PHP"/>
    <property type="match status" value="1"/>
</dbReference>
<dbReference type="InterPro" id="IPR041931">
    <property type="entry name" value="DNA_pol3_alpha_thumb_dom"/>
</dbReference>
<dbReference type="InterPro" id="IPR016195">
    <property type="entry name" value="Pol/histidinol_Pase-like"/>
</dbReference>
<dbReference type="SMART" id="SM00481">
    <property type="entry name" value="POLIIIAc"/>
    <property type="match status" value="1"/>
</dbReference>
<dbReference type="InterPro" id="IPR004013">
    <property type="entry name" value="PHP_dom"/>
</dbReference>
<dbReference type="InterPro" id="IPR029460">
    <property type="entry name" value="DNAPol_HHH"/>
</dbReference>
<dbReference type="AlphaFoldDB" id="A0AAE3DY58"/>
<dbReference type="Gene3D" id="3.20.20.140">
    <property type="entry name" value="Metal-dependent hydrolases"/>
    <property type="match status" value="1"/>
</dbReference>
<keyword evidence="4" id="KW-0235">DNA replication</keyword>
<reference evidence="8 9" key="1">
    <citation type="submission" date="2021-10" db="EMBL/GenBank/DDBJ databases">
        <title>Anaerobic single-cell dispensing facilitates the cultivation of human gut bacteria.</title>
        <authorList>
            <person name="Afrizal A."/>
        </authorList>
    </citation>
    <scope>NUCLEOTIDE SEQUENCE [LARGE SCALE GENOMIC DNA]</scope>
    <source>
        <strain evidence="8 9">CLA-AA-H232</strain>
    </source>
</reference>
<proteinExistence type="predicted"/>
<sequence>MRTISNKNYTIYHLHSDLSNGVTNIDSVTKYYEYIEAAKKCGMKAMGFAEHGSILEWVHKKNKIEENGMKYIHAEEFYVTEKLYFEPEIPNEMYESTVDTDEKEMQVKIKKYIEDNRTQKRDNYHVVLIAKNYDGVIELNHLSSKAFQRDGHFYYNPRISFDELVSTSNNIIICTACIGGILASGTPKIKEAFLKFLIENKDRCYLEIQHHNDDMQIKYNQFLNVISQKYDIPLIAGTDTHALNDNHLRGRAIMQKSKGVNFDSESNWDLTFKTYDELVSAYEKQDALSKNVYLTAIENTNVMADSIEEFSLDYSKKYPKLYNDSMAVFKQKILEGIKQRGVDKYKNFQQYKDKIIYELETYKHNDAIDFMLLEEDYKRELRKQGVHYGYSRGSVSGSIIAYLLGITDVDSIKYNLNFERFMNKERISLADVDSDWFSEDRWKVRKYLFEKDGLYCCNIVTFNTIKMRGAIKDVGRALGMTLQETQELCNLVQEDENKKEFVEDKIREKHKQLFEYVDIVTGTITSLGRHAAGLVVSPHEVDKAFGTLYISSDDKPISQINMKEIDSLNYVKLDVLGLDCVGLIDRTCKAANIPFLTPDNLDFNDKAVWDDISKDTTLIFQFESDFAGSYLRDILRESTIKNIKKKNPNFSYIDLMSMANGAIRPAGESYRTELSQGIYRDNGHPALNDFLAPTLGYLVYQEQIIEFLHKFCGFTMGEADVVRRHFSKKTGTETDIPIIKDGGYLTSNKTHYIKGFVQTMKEEYGVEKGEAEKLIGNFLQVIIDASDYLFSKNHADPYTFLGFACAYLRHYYTLETITSALNIYVSDKEKSLNIKEYAISKGYVIEPIKFRKSRAEYEFDKENNKIYQGIASIKFCNSIIADELYSLRNNKYNSFIELIADIKSKTSVNTRQLEILTGLNFFSEFGKNKYLLNVINIYNKFSSCKQINRSKLESLGISEFIAKKYSEKETPSLFKGIDNIGLITELCKNLENIEMGIIEMVKFEKEHLEMVVYTNKQVGNDYYIIVDYKTYKDTTKPYFTARKIKTGKEVHSRIKQSKIFKENPFGLYSVLKIKEFMPEFKKKFTDGKWSVTDETEDVLTEYEVIKS</sequence>
<dbReference type="EC" id="2.7.7.7" evidence="1"/>
<accession>A0AAE3DY58</accession>
<evidence type="ECO:0000313" key="8">
    <source>
        <dbReference type="EMBL" id="MCC2210041.1"/>
    </source>
</evidence>
<evidence type="ECO:0000256" key="1">
    <source>
        <dbReference type="ARBA" id="ARBA00012417"/>
    </source>
</evidence>
<evidence type="ECO:0000256" key="3">
    <source>
        <dbReference type="ARBA" id="ARBA00022695"/>
    </source>
</evidence>
<dbReference type="Pfam" id="PF07733">
    <property type="entry name" value="DNA_pol3_alpha"/>
    <property type="match status" value="1"/>
</dbReference>
<dbReference type="InterPro" id="IPR004805">
    <property type="entry name" value="DnaE2/DnaE/PolC"/>
</dbReference>
<comment type="catalytic activity">
    <reaction evidence="6">
        <text>DNA(n) + a 2'-deoxyribonucleoside 5'-triphosphate = DNA(n+1) + diphosphate</text>
        <dbReference type="Rhea" id="RHEA:22508"/>
        <dbReference type="Rhea" id="RHEA-COMP:17339"/>
        <dbReference type="Rhea" id="RHEA-COMP:17340"/>
        <dbReference type="ChEBI" id="CHEBI:33019"/>
        <dbReference type="ChEBI" id="CHEBI:61560"/>
        <dbReference type="ChEBI" id="CHEBI:173112"/>
        <dbReference type="EC" id="2.7.7.7"/>
    </reaction>
</comment>
<evidence type="ECO:0000256" key="5">
    <source>
        <dbReference type="ARBA" id="ARBA00022932"/>
    </source>
</evidence>
<dbReference type="GO" id="GO:0006260">
    <property type="term" value="P:DNA replication"/>
    <property type="evidence" value="ECO:0007669"/>
    <property type="project" value="UniProtKB-KW"/>
</dbReference>
<gene>
    <name evidence="8" type="ORF">LKE05_04440</name>
</gene>
<protein>
    <recommendedName>
        <fullName evidence="1">DNA-directed DNA polymerase</fullName>
        <ecNumber evidence="1">2.7.7.7</ecNumber>
    </recommendedName>
</protein>
<evidence type="ECO:0000259" key="7">
    <source>
        <dbReference type="SMART" id="SM00481"/>
    </source>
</evidence>
<dbReference type="Pfam" id="PF14579">
    <property type="entry name" value="HHH_6"/>
    <property type="match status" value="1"/>
</dbReference>
<comment type="caution">
    <text evidence="8">The sequence shown here is derived from an EMBL/GenBank/DDBJ whole genome shotgun (WGS) entry which is preliminary data.</text>
</comment>
<dbReference type="GO" id="GO:0003887">
    <property type="term" value="F:DNA-directed DNA polymerase activity"/>
    <property type="evidence" value="ECO:0007669"/>
    <property type="project" value="UniProtKB-KW"/>
</dbReference>